<evidence type="ECO:0000256" key="1">
    <source>
        <dbReference type="ARBA" id="ARBA00006270"/>
    </source>
</evidence>
<dbReference type="SUPFAM" id="SSF52540">
    <property type="entry name" value="P-loop containing nucleoside triphosphate hydrolases"/>
    <property type="match status" value="1"/>
</dbReference>
<dbReference type="InterPro" id="IPR027417">
    <property type="entry name" value="P-loop_NTPase"/>
</dbReference>
<dbReference type="EMBL" id="MNPJ01000016">
    <property type="protein sequence ID" value="OQS54881.1"/>
    <property type="molecule type" value="Genomic_DNA"/>
</dbReference>
<sequence length="211" mass="24229">MNSGYENFDYLFKIVLVGDTNVGKTNILSYLINEKCDKDAKPTIGVEFGTKFYNIEQNKIKTQIWDTAGQERYHAIISAYYRGANGAVVVYDISNKKSYENAIDIWLKNVKNACPKDMPIIFFANKIDLKEKEKVKSAIARDKILKNNCGFFETSAFTGQNILEAFDNFIQKIYQNEKGKNNLKNKRYARREDLKGEELALAQKSQRRGCC</sequence>
<dbReference type="SMART" id="SM00176">
    <property type="entry name" value="RAN"/>
    <property type="match status" value="1"/>
</dbReference>
<dbReference type="SMART" id="SM00177">
    <property type="entry name" value="ARF"/>
    <property type="match status" value="1"/>
</dbReference>
<dbReference type="PANTHER" id="PTHR47979">
    <property type="entry name" value="DRAB11-RELATED"/>
    <property type="match status" value="1"/>
</dbReference>
<keyword evidence="3" id="KW-1185">Reference proteome</keyword>
<evidence type="ECO:0000313" key="2">
    <source>
        <dbReference type="EMBL" id="OQS54881.1"/>
    </source>
</evidence>
<accession>A0A1W0E6K4</accession>
<dbReference type="STRING" id="646526.A0A1W0E6K4"/>
<comment type="similarity">
    <text evidence="1">Belongs to the small GTPase superfamily. Rab family.</text>
</comment>
<dbReference type="OrthoDB" id="9989112at2759"/>
<dbReference type="PROSITE" id="PS51419">
    <property type="entry name" value="RAB"/>
    <property type="match status" value="1"/>
</dbReference>
<dbReference type="AlphaFoldDB" id="A0A1W0E6K4"/>
<protein>
    <submittedName>
        <fullName evidence="2">Rab-11B</fullName>
    </submittedName>
</protein>
<organism evidence="2 3">
    <name type="scientific">Ecytonucleospora hepatopenaei</name>
    <dbReference type="NCBI Taxonomy" id="646526"/>
    <lineage>
        <taxon>Eukaryota</taxon>
        <taxon>Fungi</taxon>
        <taxon>Fungi incertae sedis</taxon>
        <taxon>Microsporidia</taxon>
        <taxon>Enterocytozoonidae</taxon>
        <taxon>Ecytonucleospora</taxon>
    </lineage>
</organism>
<comment type="caution">
    <text evidence="2">The sequence shown here is derived from an EMBL/GenBank/DDBJ whole genome shotgun (WGS) entry which is preliminary data.</text>
</comment>
<dbReference type="GO" id="GO:0005525">
    <property type="term" value="F:GTP binding"/>
    <property type="evidence" value="ECO:0007669"/>
    <property type="project" value="InterPro"/>
</dbReference>
<evidence type="ECO:0000313" key="3">
    <source>
        <dbReference type="Proteomes" id="UP000192758"/>
    </source>
</evidence>
<dbReference type="Gene3D" id="3.40.50.300">
    <property type="entry name" value="P-loop containing nucleotide triphosphate hydrolases"/>
    <property type="match status" value="1"/>
</dbReference>
<dbReference type="FunFam" id="3.40.50.300:FF:001204">
    <property type="entry name" value="Small GTP-binding protein, putative"/>
    <property type="match status" value="1"/>
</dbReference>
<dbReference type="InterPro" id="IPR001806">
    <property type="entry name" value="Small_GTPase"/>
</dbReference>
<dbReference type="Pfam" id="PF00071">
    <property type="entry name" value="Ras"/>
    <property type="match status" value="1"/>
</dbReference>
<name>A0A1W0E6K4_9MICR</name>
<dbReference type="PROSITE" id="PS51421">
    <property type="entry name" value="RAS"/>
    <property type="match status" value="1"/>
</dbReference>
<dbReference type="PRINTS" id="PR00449">
    <property type="entry name" value="RASTRNSFRMNG"/>
</dbReference>
<gene>
    <name evidence="2" type="primary">Rab-11B</name>
    <name evidence="2" type="ORF">EHP00_235</name>
</gene>
<reference evidence="2 3" key="1">
    <citation type="journal article" date="2017" name="Environ. Microbiol.">
        <title>Decay of the glycolytic pathway and adaptation to intranuclear parasitism within Enterocytozoonidae microsporidia.</title>
        <authorList>
            <person name="Wiredu Boakye D."/>
            <person name="Jaroenlak P."/>
            <person name="Prachumwat A."/>
            <person name="Williams T.A."/>
            <person name="Bateman K.S."/>
            <person name="Itsathitphaisarn O."/>
            <person name="Sritunyalucksana K."/>
            <person name="Paszkiewicz K.H."/>
            <person name="Moore K.A."/>
            <person name="Stentiford G.D."/>
            <person name="Williams B.A."/>
        </authorList>
    </citation>
    <scope>NUCLEOTIDE SEQUENCE [LARGE SCALE GENOMIC DNA]</scope>
    <source>
        <strain evidence="2 3">TH1</strain>
    </source>
</reference>
<dbReference type="SMART" id="SM00175">
    <property type="entry name" value="RAB"/>
    <property type="match status" value="1"/>
</dbReference>
<dbReference type="GO" id="GO:0003924">
    <property type="term" value="F:GTPase activity"/>
    <property type="evidence" value="ECO:0007669"/>
    <property type="project" value="InterPro"/>
</dbReference>
<dbReference type="InterPro" id="IPR050209">
    <property type="entry name" value="Rab_GTPases_membrane_traffic"/>
</dbReference>
<dbReference type="SMART" id="SM00174">
    <property type="entry name" value="RHO"/>
    <property type="match status" value="1"/>
</dbReference>
<dbReference type="VEuPathDB" id="MicrosporidiaDB:EHP00_235"/>
<dbReference type="NCBIfam" id="TIGR00231">
    <property type="entry name" value="small_GTP"/>
    <property type="match status" value="1"/>
</dbReference>
<proteinExistence type="inferred from homology"/>
<dbReference type="SMART" id="SM00173">
    <property type="entry name" value="RAS"/>
    <property type="match status" value="1"/>
</dbReference>
<dbReference type="Proteomes" id="UP000192758">
    <property type="component" value="Unassembled WGS sequence"/>
</dbReference>
<dbReference type="InterPro" id="IPR005225">
    <property type="entry name" value="Small_GTP-bd"/>
</dbReference>